<dbReference type="Pfam" id="PF00202">
    <property type="entry name" value="Aminotran_3"/>
    <property type="match status" value="1"/>
</dbReference>
<accession>A0A0R3LG33</accession>
<protein>
    <submittedName>
        <fullName evidence="4">Aminotransferase class III</fullName>
    </submittedName>
</protein>
<gene>
    <name evidence="4" type="ORF">CQ12_32195</name>
</gene>
<keyword evidence="5" id="KW-1185">Reference proteome</keyword>
<reference evidence="4 5" key="1">
    <citation type="submission" date="2014-03" db="EMBL/GenBank/DDBJ databases">
        <title>Bradyrhizobium valentinum sp. nov., isolated from effective nodules of Lupinus mariae-josephae, a lupine endemic of basic-lime soils in Eastern Spain.</title>
        <authorList>
            <person name="Duran D."/>
            <person name="Rey L."/>
            <person name="Navarro A."/>
            <person name="Busquets A."/>
            <person name="Imperial J."/>
            <person name="Ruiz-Argueso T."/>
        </authorList>
    </citation>
    <scope>NUCLEOTIDE SEQUENCE [LARGE SCALE GENOMIC DNA]</scope>
    <source>
        <strain evidence="4 5">PAC68</strain>
    </source>
</reference>
<proteinExistence type="inferred from homology"/>
<comment type="cofactor">
    <cofactor evidence="1">
        <name>pyridoxal 5'-phosphate</name>
        <dbReference type="ChEBI" id="CHEBI:597326"/>
    </cofactor>
</comment>
<evidence type="ECO:0000256" key="2">
    <source>
        <dbReference type="ARBA" id="ARBA00022898"/>
    </source>
</evidence>
<organism evidence="4 5">
    <name type="scientific">Bradyrhizobium jicamae</name>
    <dbReference type="NCBI Taxonomy" id="280332"/>
    <lineage>
        <taxon>Bacteria</taxon>
        <taxon>Pseudomonadati</taxon>
        <taxon>Pseudomonadota</taxon>
        <taxon>Alphaproteobacteria</taxon>
        <taxon>Hyphomicrobiales</taxon>
        <taxon>Nitrobacteraceae</taxon>
        <taxon>Bradyrhizobium</taxon>
    </lineage>
</organism>
<dbReference type="GO" id="GO:0008483">
    <property type="term" value="F:transaminase activity"/>
    <property type="evidence" value="ECO:0007669"/>
    <property type="project" value="UniProtKB-KW"/>
</dbReference>
<dbReference type="Gene3D" id="3.40.640.10">
    <property type="entry name" value="Type I PLP-dependent aspartate aminotransferase-like (Major domain)"/>
    <property type="match status" value="1"/>
</dbReference>
<dbReference type="GO" id="GO:0030170">
    <property type="term" value="F:pyridoxal phosphate binding"/>
    <property type="evidence" value="ECO:0007669"/>
    <property type="project" value="InterPro"/>
</dbReference>
<dbReference type="PANTHER" id="PTHR43713:SF3">
    <property type="entry name" value="GLUTAMATE-1-SEMIALDEHYDE 2,1-AMINOMUTASE 1, CHLOROPLASTIC-RELATED"/>
    <property type="match status" value="1"/>
</dbReference>
<comment type="similarity">
    <text evidence="3">Belongs to the class-III pyridoxal-phosphate-dependent aminotransferase family.</text>
</comment>
<dbReference type="InterPro" id="IPR049704">
    <property type="entry name" value="Aminotrans_3_PPA_site"/>
</dbReference>
<dbReference type="STRING" id="280332.CQ12_32195"/>
<comment type="caution">
    <text evidence="4">The sequence shown here is derived from an EMBL/GenBank/DDBJ whole genome shotgun (WGS) entry which is preliminary data.</text>
</comment>
<dbReference type="RefSeq" id="WP_057836603.1">
    <property type="nucleotide sequence ID" value="NZ_LLXZ01000108.1"/>
</dbReference>
<keyword evidence="4" id="KW-0032">Aminotransferase</keyword>
<dbReference type="AlphaFoldDB" id="A0A0R3LG33"/>
<sequence>MSSTGQTLYRRARKVMPGGTQLLSKRPEMFLPEQWPTYFKSAKGAEVVDLDGRTYLDMSYCGIGATILGFADPDVDAAVKTAIDMGSMSTLNCAEDIELAELLIELHPWADMVRFGRAGGEAMAIAIRIARAATGRDMVAFCGYHGWHDWYLSANLGETTALDGHLLPGLDTKGVPRGLAGLMHPFHFNKLHEIEAIVAANSDRLAAIVMEPVRSSEPEPAFIKGIRALADRCGAVLIFDEVTSGFRINSGGAHLAYDVAPDVAVFAKAIANGFPMAAIVGRASAMDAAQETFVSSTAWTERVGPVAALATLRKHREQNVARHLMRVGTRIQKGWTEVAQATGLPVHVSGISPLGHFAFDLPDAQEVRTLFTQMMLDRGILATGSFYAMWAHTDAHVDRYLETVNEVFRELRIAVDQKAVKQLLRGPVAHSGFKRLT</sequence>
<keyword evidence="4" id="KW-0808">Transferase</keyword>
<dbReference type="Gene3D" id="3.90.1150.10">
    <property type="entry name" value="Aspartate Aminotransferase, domain 1"/>
    <property type="match status" value="1"/>
</dbReference>
<dbReference type="InterPro" id="IPR015421">
    <property type="entry name" value="PyrdxlP-dep_Trfase_major"/>
</dbReference>
<dbReference type="PIRSF" id="PIRSF000521">
    <property type="entry name" value="Transaminase_4ab_Lys_Orn"/>
    <property type="match status" value="1"/>
</dbReference>
<name>A0A0R3LG33_9BRAD</name>
<evidence type="ECO:0000256" key="1">
    <source>
        <dbReference type="ARBA" id="ARBA00001933"/>
    </source>
</evidence>
<dbReference type="Proteomes" id="UP000050863">
    <property type="component" value="Unassembled WGS sequence"/>
</dbReference>
<dbReference type="OrthoDB" id="9801052at2"/>
<dbReference type="InterPro" id="IPR005814">
    <property type="entry name" value="Aminotrans_3"/>
</dbReference>
<dbReference type="SUPFAM" id="SSF53383">
    <property type="entry name" value="PLP-dependent transferases"/>
    <property type="match status" value="1"/>
</dbReference>
<dbReference type="PANTHER" id="PTHR43713">
    <property type="entry name" value="GLUTAMATE-1-SEMIALDEHYDE 2,1-AMINOMUTASE"/>
    <property type="match status" value="1"/>
</dbReference>
<dbReference type="EMBL" id="LLXZ01000108">
    <property type="protein sequence ID" value="KRR06780.1"/>
    <property type="molecule type" value="Genomic_DNA"/>
</dbReference>
<dbReference type="InterPro" id="IPR015424">
    <property type="entry name" value="PyrdxlP-dep_Trfase"/>
</dbReference>
<dbReference type="PROSITE" id="PS00600">
    <property type="entry name" value="AA_TRANSFER_CLASS_3"/>
    <property type="match status" value="1"/>
</dbReference>
<keyword evidence="2 3" id="KW-0663">Pyridoxal phosphate</keyword>
<dbReference type="InterPro" id="IPR015422">
    <property type="entry name" value="PyrdxlP-dep_Trfase_small"/>
</dbReference>
<evidence type="ECO:0000313" key="5">
    <source>
        <dbReference type="Proteomes" id="UP000050863"/>
    </source>
</evidence>
<evidence type="ECO:0000256" key="3">
    <source>
        <dbReference type="RuleBase" id="RU003560"/>
    </source>
</evidence>
<evidence type="ECO:0000313" key="4">
    <source>
        <dbReference type="EMBL" id="KRR06780.1"/>
    </source>
</evidence>